<reference evidence="3 4" key="1">
    <citation type="submission" date="2011-10" db="EMBL/GenBank/DDBJ databases">
        <authorList>
            <person name="Genoscope - CEA"/>
        </authorList>
    </citation>
    <scope>NUCLEOTIDE SEQUENCE [LARGE SCALE GENOMIC DNA]</scope>
    <source>
        <strain evidence="3 4">RCC 1105</strain>
    </source>
</reference>
<evidence type="ECO:0008006" key="5">
    <source>
        <dbReference type="Google" id="ProtNLM"/>
    </source>
</evidence>
<dbReference type="Proteomes" id="UP000198341">
    <property type="component" value="Chromosome 7"/>
</dbReference>
<dbReference type="eggNOG" id="ENOG502S9SH">
    <property type="taxonomic scope" value="Eukaryota"/>
</dbReference>
<dbReference type="OrthoDB" id="193688at2759"/>
<dbReference type="EMBL" id="FO082272">
    <property type="protein sequence ID" value="CCO66122.1"/>
    <property type="molecule type" value="Genomic_DNA"/>
</dbReference>
<dbReference type="KEGG" id="bpg:Bathy07g02640"/>
<evidence type="ECO:0000256" key="2">
    <source>
        <dbReference type="SAM" id="Phobius"/>
    </source>
</evidence>
<evidence type="ECO:0000313" key="4">
    <source>
        <dbReference type="Proteomes" id="UP000198341"/>
    </source>
</evidence>
<dbReference type="InterPro" id="IPR027417">
    <property type="entry name" value="P-loop_NTPase"/>
</dbReference>
<dbReference type="RefSeq" id="XP_007512034.1">
    <property type="nucleotide sequence ID" value="XM_007511972.1"/>
</dbReference>
<keyword evidence="4" id="KW-1185">Reference proteome</keyword>
<sequence length="450" mass="51607">MMMMRRRRRRKDTKKVDASVNFSSRDDAKNAPANDDASAKKTNEKNNNNEKRKQKEEDTKFDDKPDAVVESRWRSFLPLFVLYGLMVFGWFAAYSRYGSAIFIGHRRLHLTLTEWREKLGKMQTTAVLIGGPHRGGTSIAWSCVSAHEKIGAFASRKVSDHAEGIFVQDVYPKFGVGEEYQAMRTGRDFSRNGLGRYALNEAHHLTERSALNTDENGVKLMNSFGQYWGFKDKGDEKEESDIAFVVEKSPPNAIIGTFLRALYKRVGMKTTKHVYVTRHPIANAMALNAMKELNGRVTIVELLDNYVKLHETAQRDAKALGKDALYPLRMEDFIREPERKAEEIFSFIFDEEAEAEAEVMAEKEEEKGKEEPKRRAFDLCVAKIEADTGKPLSRTDPNEKYRKKWCKMLEEEESARALSTSLAEKYQGKLDVLGLEYDIATWCDDDDKYR</sequence>
<gene>
    <name evidence="3" type="ORF">Bathy07g02640</name>
</gene>
<evidence type="ECO:0000256" key="1">
    <source>
        <dbReference type="SAM" id="MobiDB-lite"/>
    </source>
</evidence>
<accession>K8F229</accession>
<feature type="compositionally biased region" description="Basic residues" evidence="1">
    <location>
        <begin position="1"/>
        <end position="13"/>
    </location>
</feature>
<keyword evidence="2" id="KW-0472">Membrane</keyword>
<name>K8F229_9CHLO</name>
<dbReference type="Gene3D" id="3.40.50.300">
    <property type="entry name" value="P-loop containing nucleotide triphosphate hydrolases"/>
    <property type="match status" value="1"/>
</dbReference>
<evidence type="ECO:0000313" key="3">
    <source>
        <dbReference type="EMBL" id="CCO66122.1"/>
    </source>
</evidence>
<dbReference type="AlphaFoldDB" id="K8F229"/>
<feature type="compositionally biased region" description="Basic and acidic residues" evidence="1">
    <location>
        <begin position="37"/>
        <end position="64"/>
    </location>
</feature>
<organism evidence="3 4">
    <name type="scientific">Bathycoccus prasinos</name>
    <dbReference type="NCBI Taxonomy" id="41875"/>
    <lineage>
        <taxon>Eukaryota</taxon>
        <taxon>Viridiplantae</taxon>
        <taxon>Chlorophyta</taxon>
        <taxon>Mamiellophyceae</taxon>
        <taxon>Mamiellales</taxon>
        <taxon>Bathycoccaceae</taxon>
        <taxon>Bathycoccus</taxon>
    </lineage>
</organism>
<protein>
    <recommendedName>
        <fullName evidence="5">Sulfotransferase</fullName>
    </recommendedName>
</protein>
<feature type="region of interest" description="Disordered" evidence="1">
    <location>
        <begin position="1"/>
        <end position="64"/>
    </location>
</feature>
<proteinExistence type="predicted"/>
<keyword evidence="2" id="KW-1133">Transmembrane helix</keyword>
<dbReference type="SUPFAM" id="SSF52540">
    <property type="entry name" value="P-loop containing nucleoside triphosphate hydrolases"/>
    <property type="match status" value="1"/>
</dbReference>
<dbReference type="GeneID" id="19014753"/>
<feature type="transmembrane region" description="Helical" evidence="2">
    <location>
        <begin position="76"/>
        <end position="97"/>
    </location>
</feature>
<keyword evidence="2" id="KW-0812">Transmembrane</keyword>